<dbReference type="PANTHER" id="PTHR37984:SF5">
    <property type="entry name" value="PROTEIN NYNRIN-LIKE"/>
    <property type="match status" value="1"/>
</dbReference>
<dbReference type="GO" id="GO:0005634">
    <property type="term" value="C:nucleus"/>
    <property type="evidence" value="ECO:0007669"/>
    <property type="project" value="UniProtKB-ARBA"/>
</dbReference>
<dbReference type="InterPro" id="IPR050951">
    <property type="entry name" value="Retrovirus_Pol_polyprotein"/>
</dbReference>
<evidence type="ECO:0000259" key="2">
    <source>
        <dbReference type="PROSITE" id="PS50994"/>
    </source>
</evidence>
<dbReference type="InterPro" id="IPR036397">
    <property type="entry name" value="RNaseH_sf"/>
</dbReference>
<dbReference type="PANTHER" id="PTHR37984">
    <property type="entry name" value="PROTEIN CBG26694"/>
    <property type="match status" value="1"/>
</dbReference>
<dbReference type="AlphaFoldDB" id="F8PH06"/>
<feature type="non-terminal residue" evidence="3">
    <location>
        <position position="1"/>
    </location>
</feature>
<evidence type="ECO:0000313" key="4">
    <source>
        <dbReference type="Proteomes" id="UP000008063"/>
    </source>
</evidence>
<dbReference type="GO" id="GO:0003723">
    <property type="term" value="F:RNA binding"/>
    <property type="evidence" value="ECO:0007669"/>
    <property type="project" value="UniProtKB-KW"/>
</dbReference>
<dbReference type="PROSITE" id="PS50994">
    <property type="entry name" value="INTEGRASE"/>
    <property type="match status" value="1"/>
</dbReference>
<dbReference type="EMBL" id="GL945474">
    <property type="protein sequence ID" value="EGO04443.1"/>
    <property type="molecule type" value="Genomic_DNA"/>
</dbReference>
<reference evidence="4" key="1">
    <citation type="journal article" date="2011" name="Science">
        <title>The plant cell wall-decomposing machinery underlies the functional diversity of forest fungi.</title>
        <authorList>
            <person name="Eastwood D.C."/>
            <person name="Floudas D."/>
            <person name="Binder M."/>
            <person name="Majcherczyk A."/>
            <person name="Schneider P."/>
            <person name="Aerts A."/>
            <person name="Asiegbu F.O."/>
            <person name="Baker S.E."/>
            <person name="Barry K."/>
            <person name="Bendiksby M."/>
            <person name="Blumentritt M."/>
            <person name="Coutinho P.M."/>
            <person name="Cullen D."/>
            <person name="de Vries R.P."/>
            <person name="Gathman A."/>
            <person name="Goodell B."/>
            <person name="Henrissat B."/>
            <person name="Ihrmark K."/>
            <person name="Kauserud H."/>
            <person name="Kohler A."/>
            <person name="LaButti K."/>
            <person name="Lapidus A."/>
            <person name="Lavin J.L."/>
            <person name="Lee Y.-H."/>
            <person name="Lindquist E."/>
            <person name="Lilly W."/>
            <person name="Lucas S."/>
            <person name="Morin E."/>
            <person name="Murat C."/>
            <person name="Oguiza J.A."/>
            <person name="Park J."/>
            <person name="Pisabarro A.G."/>
            <person name="Riley R."/>
            <person name="Rosling A."/>
            <person name="Salamov A."/>
            <person name="Schmidt O."/>
            <person name="Schmutz J."/>
            <person name="Skrede I."/>
            <person name="Stenlid J."/>
            <person name="Wiebenga A."/>
            <person name="Xie X."/>
            <person name="Kuees U."/>
            <person name="Hibbett D.S."/>
            <person name="Hoffmeister D."/>
            <person name="Hoegberg N."/>
            <person name="Martin F."/>
            <person name="Grigoriev I.V."/>
            <person name="Watkinson S.C."/>
        </authorList>
    </citation>
    <scope>NUCLEOTIDE SEQUENCE [LARGE SCALE GENOMIC DNA]</scope>
    <source>
        <strain evidence="4">strain S7.3</strain>
    </source>
</reference>
<dbReference type="InterPro" id="IPR001584">
    <property type="entry name" value="Integrase_cat-core"/>
</dbReference>
<evidence type="ECO:0000256" key="1">
    <source>
        <dbReference type="ARBA" id="ARBA00022884"/>
    </source>
</evidence>
<feature type="domain" description="Integrase catalytic" evidence="2">
    <location>
        <begin position="99"/>
        <end position="259"/>
    </location>
</feature>
<dbReference type="InterPro" id="IPR041588">
    <property type="entry name" value="Integrase_H2C2"/>
</dbReference>
<dbReference type="Pfam" id="PF17921">
    <property type="entry name" value="Integrase_H2C2"/>
    <property type="match status" value="1"/>
</dbReference>
<dbReference type="HOGENOM" id="CLU_000384_9_2_1"/>
<dbReference type="OrthoDB" id="2273864at2759"/>
<organism evidence="4">
    <name type="scientific">Serpula lacrymans var. lacrymans (strain S7.3)</name>
    <name type="common">Dry rot fungus</name>
    <dbReference type="NCBI Taxonomy" id="936435"/>
    <lineage>
        <taxon>Eukaryota</taxon>
        <taxon>Fungi</taxon>
        <taxon>Dikarya</taxon>
        <taxon>Basidiomycota</taxon>
        <taxon>Agaricomycotina</taxon>
        <taxon>Agaricomycetes</taxon>
        <taxon>Agaricomycetidae</taxon>
        <taxon>Boletales</taxon>
        <taxon>Coniophorineae</taxon>
        <taxon>Serpulaceae</taxon>
        <taxon>Serpula</taxon>
    </lineage>
</organism>
<proteinExistence type="predicted"/>
<dbReference type="SUPFAM" id="SSF53098">
    <property type="entry name" value="Ribonuclease H-like"/>
    <property type="match status" value="1"/>
</dbReference>
<dbReference type="InterPro" id="IPR012337">
    <property type="entry name" value="RNaseH-like_sf"/>
</dbReference>
<keyword evidence="1" id="KW-0694">RNA-binding</keyword>
<dbReference type="Gene3D" id="3.30.420.10">
    <property type="entry name" value="Ribonuclease H-like superfamily/Ribonuclease H"/>
    <property type="match status" value="1"/>
</dbReference>
<dbReference type="GO" id="GO:0015074">
    <property type="term" value="P:DNA integration"/>
    <property type="evidence" value="ECO:0007669"/>
    <property type="project" value="InterPro"/>
</dbReference>
<evidence type="ECO:0000313" key="3">
    <source>
        <dbReference type="EMBL" id="EGO04443.1"/>
    </source>
</evidence>
<dbReference type="FunFam" id="1.10.340.70:FF:000001">
    <property type="entry name" value="Retrovirus-related Pol polyprotein from transposon gypsy-like Protein"/>
    <property type="match status" value="1"/>
</dbReference>
<dbReference type="Proteomes" id="UP000008063">
    <property type="component" value="Unassembled WGS sequence"/>
</dbReference>
<dbReference type="OMA" id="IASILPX"/>
<accession>F8PH06</accession>
<keyword evidence="4" id="KW-1185">Reference proteome</keyword>
<dbReference type="InParanoid" id="F8PH06"/>
<gene>
    <name evidence="3" type="ORF">SERLA73DRAFT_23371</name>
</gene>
<protein>
    <recommendedName>
        <fullName evidence="2">Integrase catalytic domain-containing protein</fullName>
    </recommendedName>
</protein>
<dbReference type="Gene3D" id="1.10.340.70">
    <property type="match status" value="1"/>
</dbReference>
<dbReference type="STRING" id="936435.F8PH06"/>
<name>F8PH06_SERL3</name>
<sequence>PGRTKKDDWRKEEGQFFYQNKLLIDEVEEQKTIIKDHHDSLSAGHPGRLKTYQLIKKAYWWPGMMKQVEEYVKGCATCQQAKVNMHPTTVPLIPNQTPKTAEPMKYLSVDFITDLPESSGYDSIMVVVDQGLSKGVILSPCHKTINALETTQIFHDSIFKQFGLHDKLISNRGPQFASEVSKELHKLLNIETALSSAYHPQTDGQTERSNQELEIYLCIFCQNQPHSWAKYLTTAEFCHSQRPHSTNNQSPFYLLMGYEARGIPTKHGSTNIPSVEKRLSELLR</sequence>
<feature type="non-terminal residue" evidence="3">
    <location>
        <position position="284"/>
    </location>
</feature>